<sequence length="131" mass="15233">MQYKKIIVLLSTIIIFLLSAIVFLYKYYNSNINVIDVGHYAGKDYTNNKEYSLEVFSDKTVEIYSDKIDLTGKLEKNGTVYSIQTDKNKIIVNIQNQYVLIPLQDNLYSYSIAFKKISDFTVTNEFIEKDN</sequence>
<proteinExistence type="predicted"/>
<dbReference type="AlphaFoldDB" id="A0A412PI78"/>
<keyword evidence="1" id="KW-0812">Transmembrane</keyword>
<evidence type="ECO:0000313" key="2">
    <source>
        <dbReference type="EMBL" id="RGT57843.1"/>
    </source>
</evidence>
<accession>A0A412PI78</accession>
<gene>
    <name evidence="2" type="ORF">DWX20_01975</name>
</gene>
<dbReference type="EMBL" id="QRWX01000001">
    <property type="protein sequence ID" value="RGT57843.1"/>
    <property type="molecule type" value="Genomic_DNA"/>
</dbReference>
<feature type="transmembrane region" description="Helical" evidence="1">
    <location>
        <begin position="6"/>
        <end position="25"/>
    </location>
</feature>
<comment type="caution">
    <text evidence="2">The sequence shown here is derived from an EMBL/GenBank/DDBJ whole genome shotgun (WGS) entry which is preliminary data.</text>
</comment>
<evidence type="ECO:0000256" key="1">
    <source>
        <dbReference type="SAM" id="Phobius"/>
    </source>
</evidence>
<dbReference type="RefSeq" id="WP_118764280.1">
    <property type="nucleotide sequence ID" value="NZ_CABJCF010000001.1"/>
</dbReference>
<reference evidence="2 3" key="1">
    <citation type="submission" date="2018-08" db="EMBL/GenBank/DDBJ databases">
        <title>A genome reference for cultivated species of the human gut microbiota.</title>
        <authorList>
            <person name="Zou Y."/>
            <person name="Xue W."/>
            <person name="Luo G."/>
        </authorList>
    </citation>
    <scope>NUCLEOTIDE SEQUENCE [LARGE SCALE GENOMIC DNA]</scope>
    <source>
        <strain evidence="2 3">AF18-46</strain>
    </source>
</reference>
<evidence type="ECO:0000313" key="3">
    <source>
        <dbReference type="Proteomes" id="UP000284731"/>
    </source>
</evidence>
<keyword evidence="1" id="KW-1133">Transmembrane helix</keyword>
<name>A0A412PI78_9FIRM</name>
<organism evidence="2 3">
    <name type="scientific">Solobacterium moorei</name>
    <dbReference type="NCBI Taxonomy" id="102148"/>
    <lineage>
        <taxon>Bacteria</taxon>
        <taxon>Bacillati</taxon>
        <taxon>Bacillota</taxon>
        <taxon>Erysipelotrichia</taxon>
        <taxon>Erysipelotrichales</taxon>
        <taxon>Erysipelotrichaceae</taxon>
        <taxon>Solobacterium</taxon>
    </lineage>
</organism>
<dbReference type="Proteomes" id="UP000284731">
    <property type="component" value="Unassembled WGS sequence"/>
</dbReference>
<keyword evidence="1" id="KW-0472">Membrane</keyword>
<protein>
    <submittedName>
        <fullName evidence="2">Uncharacterized protein</fullName>
    </submittedName>
</protein>